<accession>A0ABS1GXZ2</accession>
<keyword evidence="1" id="KW-1133">Transmembrane helix</keyword>
<evidence type="ECO:0000313" key="3">
    <source>
        <dbReference type="Proteomes" id="UP000620382"/>
    </source>
</evidence>
<keyword evidence="3" id="KW-1185">Reference proteome</keyword>
<protein>
    <submittedName>
        <fullName evidence="2">Uncharacterized protein</fullName>
    </submittedName>
</protein>
<dbReference type="Proteomes" id="UP000620382">
    <property type="component" value="Unassembled WGS sequence"/>
</dbReference>
<evidence type="ECO:0000313" key="2">
    <source>
        <dbReference type="EMBL" id="MBK3461623.1"/>
    </source>
</evidence>
<sequence length="282" mass="31323">MFFSLVMGLLLGAFLTFFFFLSLFAFSPDLAQLINPLVVAVLKDVGGPVAAGFGGAIAGAVCSYLFQQRNEREKEAKAEISAAHKTCVRLSVQLNDLFSIKKHNIYPSLDHQARFLDISKIPSNPSVTDQVDPRIIDFAVSLKNAEAIDTIYLAESRYRACFENFRNRNLGLDEYRATSKAAGYGRGGSHTLKQLNRIVGQGQLVALHIMTESMIEVLDEAIQTLRNAIELVADMVDKKYKGTGVLNLKMKLQENEQYLAVTAPPYFDAEKLKVYLAQFEGK</sequence>
<comment type="caution">
    <text evidence="2">The sequence shown here is derived from an EMBL/GenBank/DDBJ whole genome shotgun (WGS) entry which is preliminary data.</text>
</comment>
<dbReference type="RefSeq" id="WP_200657609.1">
    <property type="nucleotide sequence ID" value="NZ_JAENSR010000006.1"/>
</dbReference>
<gene>
    <name evidence="2" type="ORF">JJD71_21370</name>
</gene>
<dbReference type="EMBL" id="JAENSR010000006">
    <property type="protein sequence ID" value="MBK3461623.1"/>
    <property type="molecule type" value="Genomic_DNA"/>
</dbReference>
<organism evidence="2 3">
    <name type="scientific">Pseudomonas haemolytica</name>
    <dbReference type="NCBI Taxonomy" id="2600065"/>
    <lineage>
        <taxon>Bacteria</taxon>
        <taxon>Pseudomonadati</taxon>
        <taxon>Pseudomonadota</taxon>
        <taxon>Gammaproteobacteria</taxon>
        <taxon>Pseudomonadales</taxon>
        <taxon>Pseudomonadaceae</taxon>
        <taxon>Pseudomonas</taxon>
    </lineage>
</organism>
<feature type="transmembrane region" description="Helical" evidence="1">
    <location>
        <begin position="47"/>
        <end position="66"/>
    </location>
</feature>
<evidence type="ECO:0000256" key="1">
    <source>
        <dbReference type="SAM" id="Phobius"/>
    </source>
</evidence>
<keyword evidence="1" id="KW-0812">Transmembrane</keyword>
<reference evidence="2 3" key="1">
    <citation type="submission" date="2021-01" db="EMBL/GenBank/DDBJ databases">
        <title>Antibiotic resistance and phylogeny of Pseudomonas spp. isolated over three decades from chicken meat in the Norwegian food chain.</title>
        <authorList>
            <person name="Moen B."/>
        </authorList>
    </citation>
    <scope>NUCLEOTIDE SEQUENCE [LARGE SCALE GENOMIC DNA]</scope>
    <source>
        <strain evidence="2 3">MF6766</strain>
    </source>
</reference>
<name>A0ABS1GXZ2_9PSED</name>
<keyword evidence="1" id="KW-0472">Membrane</keyword>
<proteinExistence type="predicted"/>